<comment type="caution">
    <text evidence="1">The sequence shown here is derived from an EMBL/GenBank/DDBJ whole genome shotgun (WGS) entry which is preliminary data.</text>
</comment>
<reference evidence="1" key="2">
    <citation type="submission" date="2021-02" db="EMBL/GenBank/DDBJ databases">
        <authorList>
            <person name="Kimball J.A."/>
            <person name="Haas M.W."/>
            <person name="Macchietto M."/>
            <person name="Kono T."/>
            <person name="Duquette J."/>
            <person name="Shao M."/>
        </authorList>
    </citation>
    <scope>NUCLEOTIDE SEQUENCE</scope>
    <source>
        <tissue evidence="1">Fresh leaf tissue</tissue>
    </source>
</reference>
<gene>
    <name evidence="1" type="ORF">GUJ93_ZPchr0014g47310</name>
</gene>
<accession>A0A8J5TEI1</accession>
<dbReference type="Proteomes" id="UP000729402">
    <property type="component" value="Unassembled WGS sequence"/>
</dbReference>
<organism evidence="1 2">
    <name type="scientific">Zizania palustris</name>
    <name type="common">Northern wild rice</name>
    <dbReference type="NCBI Taxonomy" id="103762"/>
    <lineage>
        <taxon>Eukaryota</taxon>
        <taxon>Viridiplantae</taxon>
        <taxon>Streptophyta</taxon>
        <taxon>Embryophyta</taxon>
        <taxon>Tracheophyta</taxon>
        <taxon>Spermatophyta</taxon>
        <taxon>Magnoliopsida</taxon>
        <taxon>Liliopsida</taxon>
        <taxon>Poales</taxon>
        <taxon>Poaceae</taxon>
        <taxon>BOP clade</taxon>
        <taxon>Oryzoideae</taxon>
        <taxon>Oryzeae</taxon>
        <taxon>Zizaniinae</taxon>
        <taxon>Zizania</taxon>
    </lineage>
</organism>
<proteinExistence type="predicted"/>
<dbReference type="AlphaFoldDB" id="A0A8J5TEI1"/>
<dbReference type="EMBL" id="JAAALK010000086">
    <property type="protein sequence ID" value="KAG8081805.1"/>
    <property type="molecule type" value="Genomic_DNA"/>
</dbReference>
<keyword evidence="2" id="KW-1185">Reference proteome</keyword>
<evidence type="ECO:0000313" key="2">
    <source>
        <dbReference type="Proteomes" id="UP000729402"/>
    </source>
</evidence>
<protein>
    <submittedName>
        <fullName evidence="1">Uncharacterized protein</fullName>
    </submittedName>
</protein>
<evidence type="ECO:0000313" key="1">
    <source>
        <dbReference type="EMBL" id="KAG8081805.1"/>
    </source>
</evidence>
<sequence>MLLPPRWRRPPARLLGLLELRPSPLKTTLPVALRRGLSAATAGRGGSWEGVGAVGMAALWSGWARTSALVRASPAHRAGLAEEREAVRRLRLRWLGSPAE</sequence>
<name>A0A8J5TEI1_ZIZPA</name>
<reference evidence="1" key="1">
    <citation type="journal article" date="2021" name="bioRxiv">
        <title>Whole Genome Assembly and Annotation of Northern Wild Rice, Zizania palustris L., Supports a Whole Genome Duplication in the Zizania Genus.</title>
        <authorList>
            <person name="Haas M."/>
            <person name="Kono T."/>
            <person name="Macchietto M."/>
            <person name="Millas R."/>
            <person name="McGilp L."/>
            <person name="Shao M."/>
            <person name="Duquette J."/>
            <person name="Hirsch C.N."/>
            <person name="Kimball J."/>
        </authorList>
    </citation>
    <scope>NUCLEOTIDE SEQUENCE</scope>
    <source>
        <tissue evidence="1">Fresh leaf tissue</tissue>
    </source>
</reference>